<evidence type="ECO:0000313" key="1">
    <source>
        <dbReference type="EMBL" id="ORB73463.1"/>
    </source>
</evidence>
<dbReference type="OrthoDB" id="1491115at2"/>
<accession>A0A1X0KEW1</accession>
<dbReference type="AlphaFoldDB" id="A0A1X0KEW1"/>
<organism evidence="1 2">
    <name type="scientific">Mycobacterium scrofulaceum</name>
    <dbReference type="NCBI Taxonomy" id="1783"/>
    <lineage>
        <taxon>Bacteria</taxon>
        <taxon>Bacillati</taxon>
        <taxon>Actinomycetota</taxon>
        <taxon>Actinomycetes</taxon>
        <taxon>Mycobacteriales</taxon>
        <taxon>Mycobacteriaceae</taxon>
        <taxon>Mycobacterium</taxon>
    </lineage>
</organism>
<evidence type="ECO:0000313" key="2">
    <source>
        <dbReference type="Proteomes" id="UP000192601"/>
    </source>
</evidence>
<dbReference type="STRING" id="1783.BST44_14175"/>
<proteinExistence type="predicted"/>
<gene>
    <name evidence="1" type="ORF">BST44_14175</name>
</gene>
<comment type="caution">
    <text evidence="1">The sequence shown here is derived from an EMBL/GenBank/DDBJ whole genome shotgun (WGS) entry which is preliminary data.</text>
</comment>
<protein>
    <submittedName>
        <fullName evidence="1">Uncharacterized protein</fullName>
    </submittedName>
</protein>
<sequence length="62" mass="6623">MPQRVARARLTDPFSFYRGSAAVIAARPGRCYTYADNSLDDLHQLSAAAAAADIEVAADPAR</sequence>
<keyword evidence="2" id="KW-1185">Reference proteome</keyword>
<dbReference type="RefSeq" id="WP_083177741.1">
    <property type="nucleotide sequence ID" value="NZ_MVIJ01000019.1"/>
</dbReference>
<reference evidence="1 2" key="1">
    <citation type="submission" date="2017-02" db="EMBL/GenBank/DDBJ databases">
        <title>The new phylogeny of genus Mycobacterium.</title>
        <authorList>
            <person name="Tortoli E."/>
            <person name="Trovato A."/>
            <person name="Cirillo D.M."/>
        </authorList>
    </citation>
    <scope>NUCLEOTIDE SEQUENCE [LARGE SCALE GENOMIC DNA]</scope>
    <source>
        <strain evidence="1 2">DSM 43992</strain>
    </source>
</reference>
<dbReference type="Proteomes" id="UP000192601">
    <property type="component" value="Unassembled WGS sequence"/>
</dbReference>
<dbReference type="EMBL" id="MVIJ01000019">
    <property type="protein sequence ID" value="ORB73463.1"/>
    <property type="molecule type" value="Genomic_DNA"/>
</dbReference>
<name>A0A1X0KEW1_MYCSC</name>